<dbReference type="AlphaFoldDB" id="A0A1G5QVH9"/>
<protein>
    <recommendedName>
        <fullName evidence="1">DUF4440 domain-containing protein</fullName>
    </recommendedName>
</protein>
<name>A0A1G5QVH9_9RHOB</name>
<evidence type="ECO:0000313" key="3">
    <source>
        <dbReference type="Proteomes" id="UP000198767"/>
    </source>
</evidence>
<reference evidence="2 3" key="1">
    <citation type="submission" date="2016-10" db="EMBL/GenBank/DDBJ databases">
        <authorList>
            <person name="de Groot N.N."/>
        </authorList>
    </citation>
    <scope>NUCLEOTIDE SEQUENCE [LARGE SCALE GENOMIC DNA]</scope>
    <source>
        <strain evidence="2 3">U95</strain>
    </source>
</reference>
<keyword evidence="3" id="KW-1185">Reference proteome</keyword>
<evidence type="ECO:0000259" key="1">
    <source>
        <dbReference type="Pfam" id="PF14534"/>
    </source>
</evidence>
<accession>A0A1G5QVH9</accession>
<dbReference type="InterPro" id="IPR027843">
    <property type="entry name" value="DUF4440"/>
</dbReference>
<dbReference type="SUPFAM" id="SSF54427">
    <property type="entry name" value="NTF2-like"/>
    <property type="match status" value="1"/>
</dbReference>
<dbReference type="OrthoDB" id="7843359at2"/>
<dbReference type="EMBL" id="FMWG01000006">
    <property type="protein sequence ID" value="SCZ65676.1"/>
    <property type="molecule type" value="Genomic_DNA"/>
</dbReference>
<sequence length="143" mass="16262">MSTLEIVTKEIVDLHDFFTQWFNGTVERDQLAPRFLSHLDDNVIFIPPEGHILTGDMLKGGFDSGYGSNTDFRIEIRDVAIRQEIGDLVMATYTEWQIGATQSAHKNARVTSVLMKMTTPVTWLHIQETWLPDSVRDAGSFDF</sequence>
<organism evidence="2 3">
    <name type="scientific">Epibacterium ulvae</name>
    <dbReference type="NCBI Taxonomy" id="1156985"/>
    <lineage>
        <taxon>Bacteria</taxon>
        <taxon>Pseudomonadati</taxon>
        <taxon>Pseudomonadota</taxon>
        <taxon>Alphaproteobacteria</taxon>
        <taxon>Rhodobacterales</taxon>
        <taxon>Roseobacteraceae</taxon>
        <taxon>Epibacterium</taxon>
    </lineage>
</organism>
<dbReference type="STRING" id="1156985.SAMN04488118_10676"/>
<dbReference type="RefSeq" id="WP_090218910.1">
    <property type="nucleotide sequence ID" value="NZ_FMWG01000006.1"/>
</dbReference>
<proteinExistence type="predicted"/>
<dbReference type="Gene3D" id="3.10.450.50">
    <property type="match status" value="1"/>
</dbReference>
<evidence type="ECO:0000313" key="2">
    <source>
        <dbReference type="EMBL" id="SCZ65676.1"/>
    </source>
</evidence>
<dbReference type="Pfam" id="PF14534">
    <property type="entry name" value="DUF4440"/>
    <property type="match status" value="1"/>
</dbReference>
<dbReference type="Proteomes" id="UP000198767">
    <property type="component" value="Unassembled WGS sequence"/>
</dbReference>
<dbReference type="InterPro" id="IPR032710">
    <property type="entry name" value="NTF2-like_dom_sf"/>
</dbReference>
<feature type="domain" description="DUF4440" evidence="1">
    <location>
        <begin position="19"/>
        <end position="116"/>
    </location>
</feature>
<gene>
    <name evidence="2" type="ORF">SAMN04488118_10676</name>
</gene>